<dbReference type="PROSITE" id="PS50011">
    <property type="entry name" value="PROTEIN_KINASE_DOM"/>
    <property type="match status" value="1"/>
</dbReference>
<evidence type="ECO:0000256" key="7">
    <source>
        <dbReference type="SAM" id="MobiDB-lite"/>
    </source>
</evidence>
<feature type="compositionally biased region" description="Basic residues" evidence="7">
    <location>
        <begin position="457"/>
        <end position="466"/>
    </location>
</feature>
<dbReference type="Pfam" id="PF13540">
    <property type="entry name" value="RCC1_2"/>
    <property type="match status" value="1"/>
</dbReference>
<dbReference type="GO" id="GO:0004674">
    <property type="term" value="F:protein serine/threonine kinase activity"/>
    <property type="evidence" value="ECO:0007669"/>
    <property type="project" value="UniProtKB-KW"/>
</dbReference>
<feature type="transmembrane region" description="Helical" evidence="8">
    <location>
        <begin position="6"/>
        <end position="25"/>
    </location>
</feature>
<keyword evidence="2" id="KW-0808">Transferase</keyword>
<evidence type="ECO:0000256" key="2">
    <source>
        <dbReference type="ARBA" id="ARBA00022679"/>
    </source>
</evidence>
<feature type="binding site" evidence="6">
    <location>
        <position position="520"/>
    </location>
    <ligand>
        <name>ATP</name>
        <dbReference type="ChEBI" id="CHEBI:30616"/>
    </ligand>
</feature>
<sequence>MKIITVLTVIFITDFTLFTLLVNGYGSSSTLAIGYGSQTVCGIVAQESRQRIQCFGRNGSVLIQPNFSYEGISGGKDFFCGLSSGGSSFFCWDSVFSVKRVYFNTSVRLRDLSVGEDHVCAIRNDTGFVDCWRGQNGKFPSPVIRKKFQSSTSGRGFSCGILSSNQTIHCWGIRNDIASNIQNSFGSVSMLSLNAGDSHVCGFSINGSLICNGDNASGQLDFPSSLNSTGVLESSSLALGLNHTCAITKLNGSVVCWGGNGGLTGNVTQGVPFESLVAGSDFTCGLTTANLSVICWGAGFSMNTTTNSSNGLPLPKIIPGPCTQSLCSCGVYPDSDTLCSGSGNICRQCESNIGTPLTPPSPLPPSPSSPPPEPRRPSFWTARNKGLLAFAIAGSVGTLLGICTVIYCLWTGICCCRQKKIHNSVQPTITRGNSNPTQSGSGSLTPPFSRSSTIRRQTSRAMRRQRSGTSSIRGDRAQEFSLSELALATNQFSLENKIGGGSFGLVYKGKLSDGRKVAIKRGENSSKLKKLQEKESAFQSELEFLSRLHHKHLVGLVGFCVEKDERLLVYEYMKNGALYDHLHSMSNVEKSSSILNSWKMRIKVVLDAARGIEYLHVYAVPPIIHRDIKSSNILLDATWTGKVSDFGLSLMGPEVEGESMSMKAAGTVGYMDPEYYSLNVLTPKTDIYCLGVVLLEVLTGKRAILKDEEDGGNLIRMVELVVPKIVNGELWDLLDVRVGKPEGNEAEAVELAAYTALRCVNVEGKDRPTISDIVANLDRALLLCEEMEFDGITIVSE</sequence>
<evidence type="ECO:0000256" key="3">
    <source>
        <dbReference type="ARBA" id="ARBA00022741"/>
    </source>
</evidence>
<dbReference type="SUPFAM" id="SSF50985">
    <property type="entry name" value="RCC1/BLIP-II"/>
    <property type="match status" value="1"/>
</dbReference>
<dbReference type="SMART" id="SM00220">
    <property type="entry name" value="S_TKc"/>
    <property type="match status" value="1"/>
</dbReference>
<dbReference type="InterPro" id="IPR000719">
    <property type="entry name" value="Prot_kinase_dom"/>
</dbReference>
<organism evidence="10 11">
    <name type="scientific">Papaver atlanticum</name>
    <dbReference type="NCBI Taxonomy" id="357466"/>
    <lineage>
        <taxon>Eukaryota</taxon>
        <taxon>Viridiplantae</taxon>
        <taxon>Streptophyta</taxon>
        <taxon>Embryophyta</taxon>
        <taxon>Tracheophyta</taxon>
        <taxon>Spermatophyta</taxon>
        <taxon>Magnoliopsida</taxon>
        <taxon>Ranunculales</taxon>
        <taxon>Papaveraceae</taxon>
        <taxon>Papaveroideae</taxon>
        <taxon>Papaver</taxon>
    </lineage>
</organism>
<reference evidence="10" key="1">
    <citation type="submission" date="2022-04" db="EMBL/GenBank/DDBJ databases">
        <title>A functionally conserved STORR gene fusion in Papaver species that diverged 16.8 million years ago.</title>
        <authorList>
            <person name="Catania T."/>
        </authorList>
    </citation>
    <scope>NUCLEOTIDE SEQUENCE</scope>
    <source>
        <strain evidence="10">S-188037</strain>
    </source>
</reference>
<evidence type="ECO:0000259" key="9">
    <source>
        <dbReference type="PROSITE" id="PS50011"/>
    </source>
</evidence>
<feature type="domain" description="Protein kinase" evidence="9">
    <location>
        <begin position="492"/>
        <end position="782"/>
    </location>
</feature>
<dbReference type="InterPro" id="IPR008271">
    <property type="entry name" value="Ser/Thr_kinase_AS"/>
</dbReference>
<keyword evidence="8" id="KW-1133">Transmembrane helix</keyword>
<dbReference type="FunFam" id="3.30.200.20:FF:000039">
    <property type="entry name" value="receptor-like protein kinase FERONIA"/>
    <property type="match status" value="1"/>
</dbReference>
<feature type="region of interest" description="Disordered" evidence="7">
    <location>
        <begin position="357"/>
        <end position="379"/>
    </location>
</feature>
<keyword evidence="8" id="KW-0812">Transmembrane</keyword>
<feature type="compositionally biased region" description="Polar residues" evidence="7">
    <location>
        <begin position="427"/>
        <end position="448"/>
    </location>
</feature>
<dbReference type="AlphaFoldDB" id="A0AAD4RWI9"/>
<gene>
    <name evidence="10" type="ORF">MKW98_005196</name>
</gene>
<evidence type="ECO:0000256" key="1">
    <source>
        <dbReference type="ARBA" id="ARBA00022527"/>
    </source>
</evidence>
<evidence type="ECO:0000256" key="6">
    <source>
        <dbReference type="PROSITE-ProRule" id="PRU10141"/>
    </source>
</evidence>
<dbReference type="PROSITE" id="PS00108">
    <property type="entry name" value="PROTEIN_KINASE_ST"/>
    <property type="match status" value="1"/>
</dbReference>
<dbReference type="Pfam" id="PF00069">
    <property type="entry name" value="Pkinase"/>
    <property type="match status" value="1"/>
</dbReference>
<evidence type="ECO:0000313" key="11">
    <source>
        <dbReference type="Proteomes" id="UP001202328"/>
    </source>
</evidence>
<dbReference type="InterPro" id="IPR009091">
    <property type="entry name" value="RCC1/BLIP-II"/>
</dbReference>
<feature type="compositionally biased region" description="Pro residues" evidence="7">
    <location>
        <begin position="357"/>
        <end position="372"/>
    </location>
</feature>
<dbReference type="CDD" id="cd14066">
    <property type="entry name" value="STKc_IRAK"/>
    <property type="match status" value="1"/>
</dbReference>
<keyword evidence="4" id="KW-0418">Kinase</keyword>
<evidence type="ECO:0000313" key="10">
    <source>
        <dbReference type="EMBL" id="KAI3836863.1"/>
    </source>
</evidence>
<dbReference type="PANTHER" id="PTHR46146">
    <property type="entry name" value="SERINE/THREONINE-PROTEIN KINASE-LIKE PROTEIN CCR4"/>
    <property type="match status" value="1"/>
</dbReference>
<feature type="transmembrane region" description="Helical" evidence="8">
    <location>
        <begin position="386"/>
        <end position="413"/>
    </location>
</feature>
<dbReference type="InterPro" id="IPR017441">
    <property type="entry name" value="Protein_kinase_ATP_BS"/>
</dbReference>
<dbReference type="PANTHER" id="PTHR46146:SF3">
    <property type="entry name" value="SERINE_THREONINE-PROTEIN KINASE-LIKE PROTEIN CCR3-RELATED"/>
    <property type="match status" value="1"/>
</dbReference>
<dbReference type="Gene3D" id="1.10.510.10">
    <property type="entry name" value="Transferase(Phosphotransferase) domain 1"/>
    <property type="match status" value="1"/>
</dbReference>
<dbReference type="GO" id="GO:0005524">
    <property type="term" value="F:ATP binding"/>
    <property type="evidence" value="ECO:0007669"/>
    <property type="project" value="UniProtKB-UniRule"/>
</dbReference>
<protein>
    <recommendedName>
        <fullName evidence="9">Protein kinase domain-containing protein</fullName>
    </recommendedName>
</protein>
<dbReference type="EMBL" id="JAJJMB010017633">
    <property type="protein sequence ID" value="KAI3836863.1"/>
    <property type="molecule type" value="Genomic_DNA"/>
</dbReference>
<keyword evidence="1" id="KW-0723">Serine/threonine-protein kinase</keyword>
<evidence type="ECO:0000256" key="5">
    <source>
        <dbReference type="ARBA" id="ARBA00022840"/>
    </source>
</evidence>
<keyword evidence="11" id="KW-1185">Reference proteome</keyword>
<dbReference type="InterPro" id="IPR011009">
    <property type="entry name" value="Kinase-like_dom_sf"/>
</dbReference>
<name>A0AAD4RWI9_9MAGN</name>
<proteinExistence type="predicted"/>
<evidence type="ECO:0000256" key="4">
    <source>
        <dbReference type="ARBA" id="ARBA00022777"/>
    </source>
</evidence>
<accession>A0AAD4RWI9</accession>
<keyword evidence="8" id="KW-0472">Membrane</keyword>
<dbReference type="Gene3D" id="3.30.200.20">
    <property type="entry name" value="Phosphorylase Kinase, domain 1"/>
    <property type="match status" value="1"/>
</dbReference>
<dbReference type="SUPFAM" id="SSF56112">
    <property type="entry name" value="Protein kinase-like (PK-like)"/>
    <property type="match status" value="1"/>
</dbReference>
<dbReference type="Gene3D" id="2.130.10.30">
    <property type="entry name" value="Regulator of chromosome condensation 1/beta-lactamase-inhibitor protein II"/>
    <property type="match status" value="2"/>
</dbReference>
<keyword evidence="3 6" id="KW-0547">Nucleotide-binding</keyword>
<evidence type="ECO:0000256" key="8">
    <source>
        <dbReference type="SAM" id="Phobius"/>
    </source>
</evidence>
<dbReference type="Proteomes" id="UP001202328">
    <property type="component" value="Unassembled WGS sequence"/>
</dbReference>
<dbReference type="PROSITE" id="PS00107">
    <property type="entry name" value="PROTEIN_KINASE_ATP"/>
    <property type="match status" value="1"/>
</dbReference>
<comment type="caution">
    <text evidence="10">The sequence shown here is derived from an EMBL/GenBank/DDBJ whole genome shotgun (WGS) entry which is preliminary data.</text>
</comment>
<feature type="region of interest" description="Disordered" evidence="7">
    <location>
        <begin position="427"/>
        <end position="474"/>
    </location>
</feature>
<keyword evidence="5 6" id="KW-0067">ATP-binding</keyword>